<evidence type="ECO:0000313" key="7">
    <source>
        <dbReference type="EMBL" id="SNU94683.1"/>
    </source>
</evidence>
<dbReference type="InterPro" id="IPR015424">
    <property type="entry name" value="PyrdxlP-dep_Trfase"/>
</dbReference>
<dbReference type="PANTHER" id="PTHR43277:SF4">
    <property type="entry name" value="ARGININE DECARBOXYLASE"/>
    <property type="match status" value="1"/>
</dbReference>
<evidence type="ECO:0000256" key="4">
    <source>
        <dbReference type="ARBA" id="ARBA00022898"/>
    </source>
</evidence>
<dbReference type="Proteomes" id="UP000215383">
    <property type="component" value="Chromosome 1"/>
</dbReference>
<dbReference type="SUPFAM" id="SSF53383">
    <property type="entry name" value="PLP-dependent transferases"/>
    <property type="match status" value="1"/>
</dbReference>
<dbReference type="InterPro" id="IPR008286">
    <property type="entry name" value="Prn/Lys/Arg_de-COase_C"/>
</dbReference>
<dbReference type="PROSITE" id="PS00703">
    <property type="entry name" value="OKR_DC_1"/>
    <property type="match status" value="1"/>
</dbReference>
<dbReference type="RefSeq" id="WP_027890502.1">
    <property type="nucleotide sequence ID" value="NZ_LT906446.1"/>
</dbReference>
<dbReference type="InterPro" id="IPR036633">
    <property type="entry name" value="Prn/Lys/Arg_de-COase_C_sf"/>
</dbReference>
<proteinExistence type="inferred from homology"/>
<evidence type="ECO:0000256" key="5">
    <source>
        <dbReference type="ARBA" id="ARBA00023239"/>
    </source>
</evidence>
<dbReference type="Gene3D" id="3.90.100.10">
    <property type="entry name" value="Orn/Lys/Arg decarboxylase, C-terminal domain"/>
    <property type="match status" value="1"/>
</dbReference>
<dbReference type="InterPro" id="IPR000310">
    <property type="entry name" value="Orn/Lys/Arg_deCO2ase_major_dom"/>
</dbReference>
<feature type="domain" description="Orn/Lys/Arg decarboxylases family 1 pyridoxal-P attachment site" evidence="6">
    <location>
        <begin position="221"/>
        <end position="235"/>
    </location>
</feature>
<dbReference type="Pfam" id="PF01276">
    <property type="entry name" value="OKR_DC_1"/>
    <property type="match status" value="1"/>
</dbReference>
<sequence>MEQNKTPLFTAMKNYIADKAMAFHTPGHKQGKGIPDEMREIIMPDGLKMEVSLMEELDDIHGATGCIKEAQDLAADLYGADESRFFINGTTGAIHAMLLTALNPGDKVIVPRNAHRSVLGGLVLVGATPVFIQPEIDEKLGIAMSITPNEVQKVISENPEAKALVMVYPTYYGVAGDIKKIAKIVHENDMVLLVDEAHGPHLLFSDRLPVQALDAGADIVAQSTHKILGSMTQTSLLHMKKNRVDVERFNKMCSLVQSTSPNYLLMASLDTARKQMATNGRELVEKAVDLAEDLRCRINEIDGLYCFGKEYMNSAGKFALDVTKLTVSVRELGISGAQAEHILRHKYKIQCELSDFYNLLFIISYADGQYECDYLYNALKSLAGEFIGKKQKELVQIKLPSLPEYVLSPREAMFKETKKVEFKQSAGKIAGEMITFYPPGIPIIYPGEKISKEIIDYVDLQKNNGGNVIGPEDANLNTIRVVVDEK</sequence>
<comment type="cofactor">
    <cofactor evidence="1">
        <name>pyridoxal 5'-phosphate</name>
        <dbReference type="ChEBI" id="CHEBI:597326"/>
    </cofactor>
</comment>
<evidence type="ECO:0000313" key="8">
    <source>
        <dbReference type="Proteomes" id="UP000215383"/>
    </source>
</evidence>
<gene>
    <name evidence="7" type="primary">speA_1</name>
    <name evidence="7" type="ORF">SAMEA4364220_00249</name>
</gene>
<reference evidence="7 8" key="1">
    <citation type="submission" date="2017-06" db="EMBL/GenBank/DDBJ databases">
        <authorList>
            <consortium name="Pathogen Informatics"/>
        </authorList>
    </citation>
    <scope>NUCLEOTIDE SEQUENCE [LARGE SCALE GENOMIC DNA]</scope>
    <source>
        <strain evidence="7 8">NCTC10570</strain>
    </source>
</reference>
<organism evidence="7 8">
    <name type="scientific">Megamonas hypermegale</name>
    <dbReference type="NCBI Taxonomy" id="158847"/>
    <lineage>
        <taxon>Bacteria</taxon>
        <taxon>Bacillati</taxon>
        <taxon>Bacillota</taxon>
        <taxon>Negativicutes</taxon>
        <taxon>Selenomonadales</taxon>
        <taxon>Selenomonadaceae</taxon>
        <taxon>Megamonas</taxon>
    </lineage>
</organism>
<dbReference type="PANTHER" id="PTHR43277">
    <property type="entry name" value="ARGININE DECARBOXYLASE"/>
    <property type="match status" value="1"/>
</dbReference>
<evidence type="ECO:0000256" key="1">
    <source>
        <dbReference type="ARBA" id="ARBA00001933"/>
    </source>
</evidence>
<dbReference type="GeneID" id="78506287"/>
<dbReference type="InterPro" id="IPR015421">
    <property type="entry name" value="PyrdxlP-dep_Trfase_major"/>
</dbReference>
<keyword evidence="3" id="KW-0210">Decarboxylase</keyword>
<dbReference type="InterPro" id="IPR052357">
    <property type="entry name" value="Orn_Lys_Arg_decarboxylase-I"/>
</dbReference>
<evidence type="ECO:0000256" key="3">
    <source>
        <dbReference type="ARBA" id="ARBA00022793"/>
    </source>
</evidence>
<dbReference type="GO" id="GO:0008792">
    <property type="term" value="F:arginine decarboxylase activity"/>
    <property type="evidence" value="ECO:0007669"/>
    <property type="project" value="UniProtKB-EC"/>
</dbReference>
<keyword evidence="4" id="KW-0663">Pyridoxal phosphate</keyword>
<dbReference type="Pfam" id="PF03711">
    <property type="entry name" value="OKR_DC_1_C"/>
    <property type="match status" value="1"/>
</dbReference>
<protein>
    <submittedName>
        <fullName evidence="7">Arginine decarboxylase</fullName>
        <ecNumber evidence="7">4.1.1.19</ecNumber>
    </submittedName>
</protein>
<accession>A0A239TCV4</accession>
<name>A0A239TCV4_9FIRM</name>
<comment type="similarity">
    <text evidence="2">Belongs to the Orn/Lys/Arg decarboxylase class-I family.</text>
</comment>
<dbReference type="eggNOG" id="COG1982">
    <property type="taxonomic scope" value="Bacteria"/>
</dbReference>
<dbReference type="SUPFAM" id="SSF55904">
    <property type="entry name" value="Ornithine decarboxylase C-terminal domain"/>
    <property type="match status" value="1"/>
</dbReference>
<dbReference type="CDD" id="cd00615">
    <property type="entry name" value="Orn_deC_like"/>
    <property type="match status" value="1"/>
</dbReference>
<evidence type="ECO:0000256" key="2">
    <source>
        <dbReference type="ARBA" id="ARBA00010671"/>
    </source>
</evidence>
<dbReference type="EMBL" id="LT906446">
    <property type="protein sequence ID" value="SNU94683.1"/>
    <property type="molecule type" value="Genomic_DNA"/>
</dbReference>
<dbReference type="Gene3D" id="3.40.640.10">
    <property type="entry name" value="Type I PLP-dependent aspartate aminotransferase-like (Major domain)"/>
    <property type="match status" value="1"/>
</dbReference>
<dbReference type="AlphaFoldDB" id="A0A239TCV4"/>
<evidence type="ECO:0000259" key="6">
    <source>
        <dbReference type="PROSITE" id="PS00703"/>
    </source>
</evidence>
<dbReference type="EC" id="4.1.1.19" evidence="7"/>
<keyword evidence="5 7" id="KW-0456">Lyase</keyword>
<keyword evidence="8" id="KW-1185">Reference proteome</keyword>